<dbReference type="GO" id="GO:0003725">
    <property type="term" value="F:double-stranded RNA binding"/>
    <property type="evidence" value="ECO:0007669"/>
    <property type="project" value="InterPro"/>
</dbReference>
<evidence type="ECO:0000256" key="3">
    <source>
        <dbReference type="ARBA" id="ARBA00012584"/>
    </source>
</evidence>
<keyword evidence="6" id="KW-0819">tRNA processing</keyword>
<keyword evidence="9" id="KW-0067">ATP-binding</keyword>
<keyword evidence="14" id="KW-1185">Reference proteome</keyword>
<organism evidence="13 14">
    <name type="scientific">Elusimicrobium minutum (strain Pei191)</name>
    <dbReference type="NCBI Taxonomy" id="445932"/>
    <lineage>
        <taxon>Bacteria</taxon>
        <taxon>Pseudomonadati</taxon>
        <taxon>Elusimicrobiota</taxon>
        <taxon>Elusimicrobia</taxon>
        <taxon>Elusimicrobiales</taxon>
        <taxon>Elusimicrobiaceae</taxon>
        <taxon>Elusimicrobium</taxon>
    </lineage>
</organism>
<dbReference type="GO" id="GO:0008033">
    <property type="term" value="P:tRNA processing"/>
    <property type="evidence" value="ECO:0007669"/>
    <property type="project" value="UniProtKB-KW"/>
</dbReference>
<dbReference type="GO" id="GO:0000049">
    <property type="term" value="F:tRNA binding"/>
    <property type="evidence" value="ECO:0007669"/>
    <property type="project" value="TreeGrafter"/>
</dbReference>
<evidence type="ECO:0000256" key="9">
    <source>
        <dbReference type="ARBA" id="ARBA00022840"/>
    </source>
</evidence>
<sequence length="210" mass="23247">MKTRIFKIEEVTKEIMLQAVNDLKNGAVIIAPTDTVYGIMADALNPQAVKRMCEIKQKPSDVPLQYLASDIKYAKRIALFSPKATLLAEKYWPGPLTIIVPPSKEGKKYLRGFDTLGIRVPKNDFIANLLNAFGGVAAASSANLHSKPVINSQEELIKEFNGKVDYIFTGGQFSSESSTVLSLEPFKIFREGGIKEKDVLNFFAENANIF</sequence>
<name>B2KCE6_ELUMP</name>
<comment type="catalytic activity">
    <reaction evidence="11">
        <text>L-threonine + hydrogencarbonate + ATP = L-threonylcarbamoyladenylate + diphosphate + H2O</text>
        <dbReference type="Rhea" id="RHEA:36407"/>
        <dbReference type="ChEBI" id="CHEBI:15377"/>
        <dbReference type="ChEBI" id="CHEBI:17544"/>
        <dbReference type="ChEBI" id="CHEBI:30616"/>
        <dbReference type="ChEBI" id="CHEBI:33019"/>
        <dbReference type="ChEBI" id="CHEBI:57926"/>
        <dbReference type="ChEBI" id="CHEBI:73682"/>
        <dbReference type="EC" id="2.7.7.87"/>
    </reaction>
</comment>
<dbReference type="InterPro" id="IPR017945">
    <property type="entry name" value="DHBP_synth_RibB-like_a/b_dom"/>
</dbReference>
<dbReference type="KEGG" id="emi:Emin_0511"/>
<dbReference type="HOGENOM" id="CLU_031397_3_1_0"/>
<feature type="domain" description="YrdC-like" evidence="12">
    <location>
        <begin position="13"/>
        <end position="194"/>
    </location>
</feature>
<dbReference type="SUPFAM" id="SSF55821">
    <property type="entry name" value="YrdC/RibB"/>
    <property type="match status" value="1"/>
</dbReference>
<gene>
    <name evidence="13" type="ordered locus">Emin_0511</name>
</gene>
<reference evidence="13 14" key="1">
    <citation type="journal article" date="2009" name="Appl. Environ. Microbiol.">
        <title>Genomic analysis of 'Elusimicrobium minutum,' the first cultivated representative of the phylum 'Elusimicrobia' (formerly termite group 1).</title>
        <authorList>
            <person name="Herlemann D.P.R."/>
            <person name="Geissinger O."/>
            <person name="Ikeda-Ohtsubo W."/>
            <person name="Kunin V."/>
            <person name="Sun H."/>
            <person name="Lapidus A."/>
            <person name="Hugenholtz P."/>
            <person name="Brune A."/>
        </authorList>
    </citation>
    <scope>NUCLEOTIDE SEQUENCE [LARGE SCALE GENOMIC DNA]</scope>
    <source>
        <strain evidence="13 14">Pei191</strain>
    </source>
</reference>
<dbReference type="PANTHER" id="PTHR17490:SF16">
    <property type="entry name" value="THREONYLCARBAMOYL-AMP SYNTHASE"/>
    <property type="match status" value="1"/>
</dbReference>
<evidence type="ECO:0000259" key="12">
    <source>
        <dbReference type="PROSITE" id="PS51163"/>
    </source>
</evidence>
<evidence type="ECO:0000256" key="1">
    <source>
        <dbReference type="ARBA" id="ARBA00004496"/>
    </source>
</evidence>
<dbReference type="AlphaFoldDB" id="B2KCE6"/>
<evidence type="ECO:0000256" key="4">
    <source>
        <dbReference type="ARBA" id="ARBA00022490"/>
    </source>
</evidence>
<dbReference type="PANTHER" id="PTHR17490">
    <property type="entry name" value="SUA5"/>
    <property type="match status" value="1"/>
</dbReference>
<dbReference type="InterPro" id="IPR006070">
    <property type="entry name" value="Sua5-like_dom"/>
</dbReference>
<accession>B2KCE6</accession>
<dbReference type="GO" id="GO:0005737">
    <property type="term" value="C:cytoplasm"/>
    <property type="evidence" value="ECO:0007669"/>
    <property type="project" value="UniProtKB-SubCell"/>
</dbReference>
<dbReference type="PROSITE" id="PS51163">
    <property type="entry name" value="YRDC"/>
    <property type="match status" value="1"/>
</dbReference>
<evidence type="ECO:0000256" key="7">
    <source>
        <dbReference type="ARBA" id="ARBA00022695"/>
    </source>
</evidence>
<comment type="similarity">
    <text evidence="2">Belongs to the SUA5 family.</text>
</comment>
<evidence type="ECO:0000256" key="5">
    <source>
        <dbReference type="ARBA" id="ARBA00022679"/>
    </source>
</evidence>
<protein>
    <recommendedName>
        <fullName evidence="10">L-threonylcarbamoyladenylate synthase</fullName>
        <ecNumber evidence="3">2.7.7.87</ecNumber>
    </recommendedName>
    <alternativeName>
        <fullName evidence="10">L-threonylcarbamoyladenylate synthase</fullName>
    </alternativeName>
</protein>
<dbReference type="STRING" id="445932.Emin_0511"/>
<evidence type="ECO:0000313" key="13">
    <source>
        <dbReference type="EMBL" id="ACC98067.1"/>
    </source>
</evidence>
<dbReference type="EC" id="2.7.7.87" evidence="3"/>
<dbReference type="EMBL" id="CP001055">
    <property type="protein sequence ID" value="ACC98067.1"/>
    <property type="molecule type" value="Genomic_DNA"/>
</dbReference>
<evidence type="ECO:0000256" key="6">
    <source>
        <dbReference type="ARBA" id="ARBA00022694"/>
    </source>
</evidence>
<keyword evidence="5" id="KW-0808">Transferase</keyword>
<proteinExistence type="inferred from homology"/>
<evidence type="ECO:0000256" key="8">
    <source>
        <dbReference type="ARBA" id="ARBA00022741"/>
    </source>
</evidence>
<dbReference type="Gene3D" id="3.90.870.10">
    <property type="entry name" value="DHBP synthase"/>
    <property type="match status" value="1"/>
</dbReference>
<dbReference type="GO" id="GO:0061710">
    <property type="term" value="F:L-threonylcarbamoyladenylate synthase"/>
    <property type="evidence" value="ECO:0007669"/>
    <property type="project" value="UniProtKB-EC"/>
</dbReference>
<dbReference type="GO" id="GO:0006450">
    <property type="term" value="P:regulation of translational fidelity"/>
    <property type="evidence" value="ECO:0007669"/>
    <property type="project" value="TreeGrafter"/>
</dbReference>
<dbReference type="Pfam" id="PF01300">
    <property type="entry name" value="Sua5_yciO_yrdC"/>
    <property type="match status" value="1"/>
</dbReference>
<evidence type="ECO:0000313" key="14">
    <source>
        <dbReference type="Proteomes" id="UP000001029"/>
    </source>
</evidence>
<evidence type="ECO:0000256" key="11">
    <source>
        <dbReference type="ARBA" id="ARBA00048366"/>
    </source>
</evidence>
<comment type="subcellular location">
    <subcellularLocation>
        <location evidence="1">Cytoplasm</location>
    </subcellularLocation>
</comment>
<keyword evidence="7" id="KW-0548">Nucleotidyltransferase</keyword>
<evidence type="ECO:0000256" key="2">
    <source>
        <dbReference type="ARBA" id="ARBA00007663"/>
    </source>
</evidence>
<dbReference type="Proteomes" id="UP000001029">
    <property type="component" value="Chromosome"/>
</dbReference>
<dbReference type="NCBIfam" id="TIGR00057">
    <property type="entry name" value="L-threonylcarbamoyladenylate synthase"/>
    <property type="match status" value="1"/>
</dbReference>
<keyword evidence="8" id="KW-0547">Nucleotide-binding</keyword>
<keyword evidence="4" id="KW-0963">Cytoplasm</keyword>
<evidence type="ECO:0000256" key="10">
    <source>
        <dbReference type="ARBA" id="ARBA00029774"/>
    </source>
</evidence>
<dbReference type="GO" id="GO:0005524">
    <property type="term" value="F:ATP binding"/>
    <property type="evidence" value="ECO:0007669"/>
    <property type="project" value="UniProtKB-KW"/>
</dbReference>
<dbReference type="InterPro" id="IPR050156">
    <property type="entry name" value="TC-AMP_synthase_SUA5"/>
</dbReference>